<dbReference type="PANTHER" id="PTHR43781:SF1">
    <property type="entry name" value="SACCHAROPINE DEHYDROGENASE"/>
    <property type="match status" value="1"/>
</dbReference>
<dbReference type="EMBL" id="UINC01000953">
    <property type="protein sequence ID" value="SUZ65202.1"/>
    <property type="molecule type" value="Genomic_DNA"/>
</dbReference>
<dbReference type="Gene3D" id="3.40.50.720">
    <property type="entry name" value="NAD(P)-binding Rossmann-like Domain"/>
    <property type="match status" value="1"/>
</dbReference>
<proteinExistence type="predicted"/>
<dbReference type="Pfam" id="PF03435">
    <property type="entry name" value="Sacchrp_dh_NADP"/>
    <property type="match status" value="1"/>
</dbReference>
<protein>
    <recommendedName>
        <fullName evidence="1">Saccharopine dehydrogenase NADP binding domain-containing protein</fullName>
    </recommendedName>
</protein>
<evidence type="ECO:0000313" key="2">
    <source>
        <dbReference type="EMBL" id="SUZ65202.1"/>
    </source>
</evidence>
<dbReference type="SUPFAM" id="SSF51735">
    <property type="entry name" value="NAD(P)-binding Rossmann-fold domains"/>
    <property type="match status" value="1"/>
</dbReference>
<feature type="domain" description="Saccharopine dehydrogenase NADP binding" evidence="1">
    <location>
        <begin position="4"/>
        <end position="116"/>
    </location>
</feature>
<dbReference type="PANTHER" id="PTHR43781">
    <property type="entry name" value="SACCHAROPINE DEHYDROGENASE"/>
    <property type="match status" value="1"/>
</dbReference>
<sequence length="355" mass="39865">MKFLLYGANGHTAAFAIEYAKEQGINLILAGRSQESIKPLAEENGFDYRIFDLESNDAICNNIKDIDLVLNFAGPFRFTFKKIINACLKTKTHYLDITGEMTVIEKAYLMGDKFRKAGIIVSPATAFDTLPTDSVALKLKSLLPDANKIKLAFKMSGRGTFSAGSAITGMYRMHKGCLIRKNGKIKRVSPLYNKHNVDFGDGEPVQVGIWTWADIYSGYYSTKVPNIEFYTPLSDTQLKKALKYDSFKYRILLKFPFLRNSQIEKIKKKFRNPSYEARLKSSMNIFGQANNPNGDRVIVKLKTCDSYIFSGRGPIALANYISKNDMEPGFYTAGQIAGPDFVTTIEGAEEFEILK</sequence>
<dbReference type="AlphaFoldDB" id="A0A381PDW8"/>
<dbReference type="InterPro" id="IPR036291">
    <property type="entry name" value="NAD(P)-bd_dom_sf"/>
</dbReference>
<dbReference type="InterPro" id="IPR005097">
    <property type="entry name" value="Sacchrp_dh_NADP-bd"/>
</dbReference>
<gene>
    <name evidence="2" type="ORF">METZ01_LOCUS18056</name>
</gene>
<accession>A0A381PDW8</accession>
<evidence type="ECO:0000259" key="1">
    <source>
        <dbReference type="Pfam" id="PF03435"/>
    </source>
</evidence>
<reference evidence="2" key="1">
    <citation type="submission" date="2018-05" db="EMBL/GenBank/DDBJ databases">
        <authorList>
            <person name="Lanie J.A."/>
            <person name="Ng W.-L."/>
            <person name="Kazmierczak K.M."/>
            <person name="Andrzejewski T.M."/>
            <person name="Davidsen T.M."/>
            <person name="Wayne K.J."/>
            <person name="Tettelin H."/>
            <person name="Glass J.I."/>
            <person name="Rusch D."/>
            <person name="Podicherti R."/>
            <person name="Tsui H.-C.T."/>
            <person name="Winkler M.E."/>
        </authorList>
    </citation>
    <scope>NUCLEOTIDE SEQUENCE</scope>
</reference>
<name>A0A381PDW8_9ZZZZ</name>
<organism evidence="2">
    <name type="scientific">marine metagenome</name>
    <dbReference type="NCBI Taxonomy" id="408172"/>
    <lineage>
        <taxon>unclassified sequences</taxon>
        <taxon>metagenomes</taxon>
        <taxon>ecological metagenomes</taxon>
    </lineage>
</organism>